<evidence type="ECO:0000313" key="2">
    <source>
        <dbReference type="EMBL" id="CAA9575424.1"/>
    </source>
</evidence>
<organism evidence="2">
    <name type="scientific">uncultured Truepera sp</name>
    <dbReference type="NCBI Taxonomy" id="543023"/>
    <lineage>
        <taxon>Bacteria</taxon>
        <taxon>Thermotogati</taxon>
        <taxon>Deinococcota</taxon>
        <taxon>Deinococci</taxon>
        <taxon>Trueperales</taxon>
        <taxon>Trueperaceae</taxon>
        <taxon>Truepera</taxon>
        <taxon>environmental samples</taxon>
    </lineage>
</organism>
<feature type="signal peptide" evidence="1">
    <location>
        <begin position="1"/>
        <end position="25"/>
    </location>
</feature>
<protein>
    <submittedName>
        <fullName evidence="2">Uncharacterized protein</fullName>
    </submittedName>
</protein>
<feature type="chain" id="PRO_5026704950" evidence="1">
    <location>
        <begin position="26"/>
        <end position="230"/>
    </location>
</feature>
<reference evidence="2" key="1">
    <citation type="submission" date="2020-02" db="EMBL/GenBank/DDBJ databases">
        <authorList>
            <person name="Meier V. D."/>
        </authorList>
    </citation>
    <scope>NUCLEOTIDE SEQUENCE</scope>
    <source>
        <strain evidence="2">AVDCRST_MAG86</strain>
    </source>
</reference>
<sequence>MQRSFKRSAKGWALAVLSLGSLVSASPTEQIEDILRSTDSTFTVDFSNLPVGQRVSEVVLGQGISGSSVTSALLGINGLSTIHISGQRADRSGDSNRAMTFDGECGGDPEGCSGNDDDLYEPGQGNLLIVSQDNNADDPNDNHDGGHIDFDFGDFGPGAVTVTSLEVFDVSHNGAAVYLYADGELIEEISLARGGTGERATVEVDTPGVDLMRVTVEDSFAVDNLAFEVQ</sequence>
<accession>A0A6J4VF26</accession>
<dbReference type="AlphaFoldDB" id="A0A6J4VF26"/>
<dbReference type="EMBL" id="CADCWP010000176">
    <property type="protein sequence ID" value="CAA9575424.1"/>
    <property type="molecule type" value="Genomic_DNA"/>
</dbReference>
<keyword evidence="1" id="KW-0732">Signal</keyword>
<proteinExistence type="predicted"/>
<evidence type="ECO:0000256" key="1">
    <source>
        <dbReference type="SAM" id="SignalP"/>
    </source>
</evidence>
<name>A0A6J4VF26_9DEIN</name>
<gene>
    <name evidence="2" type="ORF">AVDCRST_MAG86-2132</name>
</gene>